<evidence type="ECO:0000313" key="2">
    <source>
        <dbReference type="Proteomes" id="UP001424741"/>
    </source>
</evidence>
<sequence length="74" mass="8722">MTSRGYAHVTLFPHEPIQRITLLKFGLYAGWIVTHEGGEEWCTYAEYDFNFWLNFNKLPAEDLRKSADEELIIK</sequence>
<dbReference type="Proteomes" id="UP001424741">
    <property type="component" value="Unassembled WGS sequence"/>
</dbReference>
<protein>
    <submittedName>
        <fullName evidence="1">Uncharacterized protein</fullName>
    </submittedName>
</protein>
<reference evidence="1 2" key="1">
    <citation type="submission" date="2024-02" db="EMBL/GenBank/DDBJ databases">
        <title>Rubritalea halochordaticola NBRC 107102.</title>
        <authorList>
            <person name="Ichikawa N."/>
            <person name="Katano-Makiyama Y."/>
            <person name="Hidaka K."/>
        </authorList>
    </citation>
    <scope>NUCLEOTIDE SEQUENCE [LARGE SCALE GENOMIC DNA]</scope>
    <source>
        <strain evidence="1 2">NBRC 107102</strain>
    </source>
</reference>
<name>A0ABP9V231_9BACT</name>
<evidence type="ECO:0000313" key="1">
    <source>
        <dbReference type="EMBL" id="GAA5496040.1"/>
    </source>
</evidence>
<proteinExistence type="predicted"/>
<dbReference type="EMBL" id="BAABRL010000006">
    <property type="protein sequence ID" value="GAA5496040.1"/>
    <property type="molecule type" value="Genomic_DNA"/>
</dbReference>
<keyword evidence="2" id="KW-1185">Reference proteome</keyword>
<gene>
    <name evidence="1" type="ORF">Rhal01_02221</name>
</gene>
<organism evidence="1 2">
    <name type="scientific">Rubritalea halochordaticola</name>
    <dbReference type="NCBI Taxonomy" id="714537"/>
    <lineage>
        <taxon>Bacteria</taxon>
        <taxon>Pseudomonadati</taxon>
        <taxon>Verrucomicrobiota</taxon>
        <taxon>Verrucomicrobiia</taxon>
        <taxon>Verrucomicrobiales</taxon>
        <taxon>Rubritaleaceae</taxon>
        <taxon>Rubritalea</taxon>
    </lineage>
</organism>
<dbReference type="RefSeq" id="WP_346188770.1">
    <property type="nucleotide sequence ID" value="NZ_BAABRL010000006.1"/>
</dbReference>
<comment type="caution">
    <text evidence="1">The sequence shown here is derived from an EMBL/GenBank/DDBJ whole genome shotgun (WGS) entry which is preliminary data.</text>
</comment>
<accession>A0ABP9V231</accession>